<dbReference type="Proteomes" id="UP000601435">
    <property type="component" value="Unassembled WGS sequence"/>
</dbReference>
<evidence type="ECO:0000256" key="1">
    <source>
        <dbReference type="SAM" id="SignalP"/>
    </source>
</evidence>
<feature type="chain" id="PRO_5032734241" description="OTU domain-containing protein" evidence="1">
    <location>
        <begin position="25"/>
        <end position="254"/>
    </location>
</feature>
<evidence type="ECO:0008006" key="4">
    <source>
        <dbReference type="Google" id="ProtNLM"/>
    </source>
</evidence>
<dbReference type="AlphaFoldDB" id="A0A813BZ74"/>
<name>A0A813BZ74_9DINO</name>
<proteinExistence type="predicted"/>
<gene>
    <name evidence="2" type="ORF">SNEC2469_LOCUS32703</name>
</gene>
<accession>A0A813BZ74</accession>
<organism evidence="2 3">
    <name type="scientific">Symbiodinium necroappetens</name>
    <dbReference type="NCBI Taxonomy" id="1628268"/>
    <lineage>
        <taxon>Eukaryota</taxon>
        <taxon>Sar</taxon>
        <taxon>Alveolata</taxon>
        <taxon>Dinophyceae</taxon>
        <taxon>Suessiales</taxon>
        <taxon>Symbiodiniaceae</taxon>
        <taxon>Symbiodinium</taxon>
    </lineage>
</organism>
<dbReference type="OrthoDB" id="439755at2759"/>
<keyword evidence="1" id="KW-0732">Signal</keyword>
<protein>
    <recommendedName>
        <fullName evidence="4">OTU domain-containing protein</fullName>
    </recommendedName>
</protein>
<sequence length="254" mass="27520">MAHLACSNPCSPVSFLHLCALCRGQAICLDSDGEDKAICLDDDAKDKAVCLDSDGEDKAVCLDDDAKDKAARLDDDAKDKAGPQAAAVFGPQEEELERVPTVADGRCFWNALLLGTQTTAELELWKLRERNEQDLQASRSCAQEVKMTNDFAMGLPLSSGAMKRIASAEMPEWSDMVEASKALQCNLVFYTGDAAGATCFIPEPMHAAWRTTKLYAGPSIDGAGHRASHFDLLRRIVAPEAEHKNPAAEATVRY</sequence>
<evidence type="ECO:0000313" key="3">
    <source>
        <dbReference type="Proteomes" id="UP000601435"/>
    </source>
</evidence>
<evidence type="ECO:0000313" key="2">
    <source>
        <dbReference type="EMBL" id="CAE7935387.1"/>
    </source>
</evidence>
<keyword evidence="3" id="KW-1185">Reference proteome</keyword>
<feature type="signal peptide" evidence="1">
    <location>
        <begin position="1"/>
        <end position="24"/>
    </location>
</feature>
<comment type="caution">
    <text evidence="2">The sequence shown here is derived from an EMBL/GenBank/DDBJ whole genome shotgun (WGS) entry which is preliminary data.</text>
</comment>
<reference evidence="2" key="1">
    <citation type="submission" date="2021-02" db="EMBL/GenBank/DDBJ databases">
        <authorList>
            <person name="Dougan E. K."/>
            <person name="Rhodes N."/>
            <person name="Thang M."/>
            <person name="Chan C."/>
        </authorList>
    </citation>
    <scope>NUCLEOTIDE SEQUENCE</scope>
</reference>
<dbReference type="EMBL" id="CAJNJA010083549">
    <property type="protein sequence ID" value="CAE7935387.1"/>
    <property type="molecule type" value="Genomic_DNA"/>
</dbReference>